<dbReference type="SUPFAM" id="SSF158472">
    <property type="entry name" value="HAMP domain-like"/>
    <property type="match status" value="1"/>
</dbReference>
<keyword evidence="15" id="KW-1185">Reference proteome</keyword>
<dbReference type="Pfam" id="PF00512">
    <property type="entry name" value="HisKA"/>
    <property type="match status" value="1"/>
</dbReference>
<dbReference type="InterPro" id="IPR036890">
    <property type="entry name" value="HATPase_C_sf"/>
</dbReference>
<evidence type="ECO:0000256" key="8">
    <source>
        <dbReference type="ARBA" id="ARBA00022989"/>
    </source>
</evidence>
<keyword evidence="9" id="KW-0902">Two-component regulatory system</keyword>
<dbReference type="InterPro" id="IPR036097">
    <property type="entry name" value="HisK_dim/P_sf"/>
</dbReference>
<organism evidence="14 15">
    <name type="scientific">Amycolatopsis xylanica</name>
    <dbReference type="NCBI Taxonomy" id="589385"/>
    <lineage>
        <taxon>Bacteria</taxon>
        <taxon>Bacillati</taxon>
        <taxon>Actinomycetota</taxon>
        <taxon>Actinomycetes</taxon>
        <taxon>Pseudonocardiales</taxon>
        <taxon>Pseudonocardiaceae</taxon>
        <taxon>Amycolatopsis</taxon>
    </lineage>
</organism>
<comment type="subcellular location">
    <subcellularLocation>
        <location evidence="2">Cell membrane</location>
    </subcellularLocation>
</comment>
<dbReference type="SMART" id="SM00388">
    <property type="entry name" value="HisKA"/>
    <property type="match status" value="1"/>
</dbReference>
<dbReference type="PROSITE" id="PS50109">
    <property type="entry name" value="HIS_KIN"/>
    <property type="match status" value="1"/>
</dbReference>
<evidence type="ECO:0000313" key="15">
    <source>
        <dbReference type="Proteomes" id="UP000199515"/>
    </source>
</evidence>
<dbReference type="InterPro" id="IPR004358">
    <property type="entry name" value="Sig_transdc_His_kin-like_C"/>
</dbReference>
<evidence type="ECO:0000256" key="4">
    <source>
        <dbReference type="ARBA" id="ARBA00022553"/>
    </source>
</evidence>
<reference evidence="14 15" key="1">
    <citation type="submission" date="2016-10" db="EMBL/GenBank/DDBJ databases">
        <authorList>
            <person name="de Groot N.N."/>
        </authorList>
    </citation>
    <scope>NUCLEOTIDE SEQUENCE [LARGE SCALE GENOMIC DNA]</scope>
    <source>
        <strain evidence="14 15">CPCC 202699</strain>
    </source>
</reference>
<dbReference type="Proteomes" id="UP000199515">
    <property type="component" value="Unassembled WGS sequence"/>
</dbReference>
<feature type="transmembrane region" description="Helical" evidence="11">
    <location>
        <begin position="12"/>
        <end position="34"/>
    </location>
</feature>
<dbReference type="SUPFAM" id="SSF55874">
    <property type="entry name" value="ATPase domain of HSP90 chaperone/DNA topoisomerase II/histidine kinase"/>
    <property type="match status" value="1"/>
</dbReference>
<dbReference type="RefSeq" id="WP_091295509.1">
    <property type="nucleotide sequence ID" value="NZ_FNON01000008.1"/>
</dbReference>
<dbReference type="SUPFAM" id="SSF47384">
    <property type="entry name" value="Homodimeric domain of signal transducing histidine kinase"/>
    <property type="match status" value="1"/>
</dbReference>
<dbReference type="CDD" id="cd06225">
    <property type="entry name" value="HAMP"/>
    <property type="match status" value="1"/>
</dbReference>
<evidence type="ECO:0000256" key="6">
    <source>
        <dbReference type="ARBA" id="ARBA00022692"/>
    </source>
</evidence>
<dbReference type="Pfam" id="PF00672">
    <property type="entry name" value="HAMP"/>
    <property type="match status" value="1"/>
</dbReference>
<evidence type="ECO:0000256" key="11">
    <source>
        <dbReference type="SAM" id="Phobius"/>
    </source>
</evidence>
<dbReference type="SMART" id="SM00304">
    <property type="entry name" value="HAMP"/>
    <property type="match status" value="1"/>
</dbReference>
<evidence type="ECO:0000256" key="1">
    <source>
        <dbReference type="ARBA" id="ARBA00000085"/>
    </source>
</evidence>
<evidence type="ECO:0000259" key="13">
    <source>
        <dbReference type="PROSITE" id="PS50885"/>
    </source>
</evidence>
<dbReference type="EC" id="2.7.13.3" evidence="3"/>
<dbReference type="AlphaFoldDB" id="A0A1H3PDX1"/>
<dbReference type="EMBL" id="FNON01000008">
    <property type="protein sequence ID" value="SDY99257.1"/>
    <property type="molecule type" value="Genomic_DNA"/>
</dbReference>
<evidence type="ECO:0000313" key="14">
    <source>
        <dbReference type="EMBL" id="SDY99257.1"/>
    </source>
</evidence>
<keyword evidence="6 11" id="KW-0812">Transmembrane</keyword>
<dbReference type="Gene3D" id="3.30.565.10">
    <property type="entry name" value="Histidine kinase-like ATPase, C-terminal domain"/>
    <property type="match status" value="1"/>
</dbReference>
<evidence type="ECO:0000256" key="7">
    <source>
        <dbReference type="ARBA" id="ARBA00022777"/>
    </source>
</evidence>
<name>A0A1H3PDX1_9PSEU</name>
<dbReference type="InterPro" id="IPR003660">
    <property type="entry name" value="HAMP_dom"/>
</dbReference>
<dbReference type="InterPro" id="IPR050428">
    <property type="entry name" value="TCS_sensor_his_kinase"/>
</dbReference>
<dbReference type="FunFam" id="1.10.287.130:FF:000001">
    <property type="entry name" value="Two-component sensor histidine kinase"/>
    <property type="match status" value="1"/>
</dbReference>
<evidence type="ECO:0000256" key="2">
    <source>
        <dbReference type="ARBA" id="ARBA00004236"/>
    </source>
</evidence>
<dbReference type="GO" id="GO:0000155">
    <property type="term" value="F:phosphorelay sensor kinase activity"/>
    <property type="evidence" value="ECO:0007669"/>
    <property type="project" value="InterPro"/>
</dbReference>
<evidence type="ECO:0000256" key="10">
    <source>
        <dbReference type="ARBA" id="ARBA00023136"/>
    </source>
</evidence>
<keyword evidence="8 11" id="KW-1133">Transmembrane helix</keyword>
<proteinExistence type="predicted"/>
<dbReference type="Gene3D" id="1.10.287.130">
    <property type="match status" value="1"/>
</dbReference>
<dbReference type="PROSITE" id="PS50885">
    <property type="entry name" value="HAMP"/>
    <property type="match status" value="1"/>
</dbReference>
<keyword evidence="5" id="KW-0808">Transferase</keyword>
<keyword evidence="10 11" id="KW-0472">Membrane</keyword>
<accession>A0A1H3PDX1</accession>
<feature type="domain" description="Histidine kinase" evidence="12">
    <location>
        <begin position="269"/>
        <end position="473"/>
    </location>
</feature>
<sequence>MLRDLWRSTRFRVAAAAALSSMIALGATGVFFVLQAQDRLETNAIQTAKQRVYRIQELLNSGTPVDKINSRISDMIYEIVDREGKRLASCPVPWEGQPLLAGGKYGGVHFVTFELYLIDGNVRDQVMNCLPELYAYVMRDHPDRVDESQPIPLYTATGRSEDQRYMVYAAATPDPAAQWGAETTKTWLLIAVPLVSLLIGVIAWFAVRRSLRPVEALRAEVAEISAHDLGRRVAEPPGRDEIPRLAATMNTMLARLDTAVTRQVQFTADASHELRTPLTTMRNQLEVLLTYPEQIEWRRSCENVLLDVTRMEELVADLLLLSKLEGAETGKFAPVPLAEVVEACLTGREPRDGVTITSEVDSAAVVPGNRVRLTRLLRNLVDNAERHAKSSVRVAVSIVDDECVLTVADDGAGIPEADAERVFDRFVRLDDGRDRDEGGSGLGLAIVAEIAHAHEGTVSIAGSVVTVRLPRAES</sequence>
<dbReference type="Gene3D" id="6.10.340.10">
    <property type="match status" value="1"/>
</dbReference>
<dbReference type="GO" id="GO:0005886">
    <property type="term" value="C:plasma membrane"/>
    <property type="evidence" value="ECO:0007669"/>
    <property type="project" value="UniProtKB-SubCell"/>
</dbReference>
<protein>
    <recommendedName>
        <fullName evidence="3">histidine kinase</fullName>
        <ecNumber evidence="3">2.7.13.3</ecNumber>
    </recommendedName>
</protein>
<evidence type="ECO:0000259" key="12">
    <source>
        <dbReference type="PROSITE" id="PS50109"/>
    </source>
</evidence>
<comment type="catalytic activity">
    <reaction evidence="1">
        <text>ATP + protein L-histidine = ADP + protein N-phospho-L-histidine.</text>
        <dbReference type="EC" id="2.7.13.3"/>
    </reaction>
</comment>
<dbReference type="PRINTS" id="PR00344">
    <property type="entry name" value="BCTRLSENSOR"/>
</dbReference>
<gene>
    <name evidence="14" type="ORF">SAMN05421504_108166</name>
</gene>
<dbReference type="InterPro" id="IPR005467">
    <property type="entry name" value="His_kinase_dom"/>
</dbReference>
<dbReference type="SMART" id="SM00387">
    <property type="entry name" value="HATPase_c"/>
    <property type="match status" value="1"/>
</dbReference>
<keyword evidence="4" id="KW-0597">Phosphoprotein</keyword>
<dbReference type="PANTHER" id="PTHR45436">
    <property type="entry name" value="SENSOR HISTIDINE KINASE YKOH"/>
    <property type="match status" value="1"/>
</dbReference>
<feature type="domain" description="HAMP" evidence="13">
    <location>
        <begin position="208"/>
        <end position="261"/>
    </location>
</feature>
<dbReference type="PANTHER" id="PTHR45436:SF5">
    <property type="entry name" value="SENSOR HISTIDINE KINASE TRCS"/>
    <property type="match status" value="1"/>
</dbReference>
<dbReference type="STRING" id="589385.SAMN05421504_108166"/>
<evidence type="ECO:0000256" key="9">
    <source>
        <dbReference type="ARBA" id="ARBA00023012"/>
    </source>
</evidence>
<evidence type="ECO:0000256" key="3">
    <source>
        <dbReference type="ARBA" id="ARBA00012438"/>
    </source>
</evidence>
<dbReference type="InterPro" id="IPR003594">
    <property type="entry name" value="HATPase_dom"/>
</dbReference>
<dbReference type="Pfam" id="PF02518">
    <property type="entry name" value="HATPase_c"/>
    <property type="match status" value="1"/>
</dbReference>
<dbReference type="OrthoDB" id="9786919at2"/>
<evidence type="ECO:0000256" key="5">
    <source>
        <dbReference type="ARBA" id="ARBA00022679"/>
    </source>
</evidence>
<dbReference type="CDD" id="cd00082">
    <property type="entry name" value="HisKA"/>
    <property type="match status" value="1"/>
</dbReference>
<dbReference type="InterPro" id="IPR003661">
    <property type="entry name" value="HisK_dim/P_dom"/>
</dbReference>
<feature type="transmembrane region" description="Helical" evidence="11">
    <location>
        <begin position="187"/>
        <end position="207"/>
    </location>
</feature>
<keyword evidence="7 14" id="KW-0418">Kinase</keyword>